<sequence>MAERLSADQWGAYWKNRTITSFHGAFAQNYDGPVKAYWETQFSGLQANARLLDLGTGNGALALLAAQYAHDHGLDFQITGIDFSDIHPLELQSENPLLKNIHFVGNTPMEKTGLETGSQDFIMSQFGFEYGDRQASLREIKRLLTPEGGIFVAMIHHQDSAVLKQAREALQQIRQCEQSGLAEISEQLVGLQQQVAENRPLTASQQQQAQQLQRQLAQGIDKLNRYARQLKEPSHVQMFTHNLMQLFDRRNAARITPQQRKQAIGLLRRENDDYRRRMKDLRSAAYSDQHFSDLQQAMKKQGFRIDHITPLQYGGQHFCQGVAASLQT</sequence>
<accession>A0A831RWN3</accession>
<keyword evidence="2" id="KW-0808">Transferase</keyword>
<comment type="caution">
    <text evidence="2">The sequence shown here is derived from an EMBL/GenBank/DDBJ whole genome shotgun (WGS) entry which is preliminary data.</text>
</comment>
<organism evidence="2">
    <name type="scientific">Thiolapillus brandeum</name>
    <dbReference type="NCBI Taxonomy" id="1076588"/>
    <lineage>
        <taxon>Bacteria</taxon>
        <taxon>Pseudomonadati</taxon>
        <taxon>Pseudomonadota</taxon>
        <taxon>Gammaproteobacteria</taxon>
        <taxon>Chromatiales</taxon>
        <taxon>Sedimenticolaceae</taxon>
        <taxon>Thiolapillus</taxon>
    </lineage>
</organism>
<reference evidence="2" key="1">
    <citation type="journal article" date="2020" name="mSystems">
        <title>Genome- and Community-Level Interaction Insights into Carbon Utilization and Element Cycling Functions of Hydrothermarchaeota in Hydrothermal Sediment.</title>
        <authorList>
            <person name="Zhou Z."/>
            <person name="Liu Y."/>
            <person name="Xu W."/>
            <person name="Pan J."/>
            <person name="Luo Z.H."/>
            <person name="Li M."/>
        </authorList>
    </citation>
    <scope>NUCLEOTIDE SEQUENCE [LARGE SCALE GENOMIC DNA]</scope>
    <source>
        <strain evidence="2">HyVt-458</strain>
    </source>
</reference>
<dbReference type="Gene3D" id="3.40.50.150">
    <property type="entry name" value="Vaccinia Virus protein VP39"/>
    <property type="match status" value="1"/>
</dbReference>
<dbReference type="Pfam" id="PF13847">
    <property type="entry name" value="Methyltransf_31"/>
    <property type="match status" value="1"/>
</dbReference>
<keyword evidence="2" id="KW-0489">Methyltransferase</keyword>
<dbReference type="GO" id="GO:0008168">
    <property type="term" value="F:methyltransferase activity"/>
    <property type="evidence" value="ECO:0007669"/>
    <property type="project" value="UniProtKB-KW"/>
</dbReference>
<gene>
    <name evidence="2" type="ORF">ENJ12_11370</name>
</gene>
<dbReference type="Proteomes" id="UP000886339">
    <property type="component" value="Unassembled WGS sequence"/>
</dbReference>
<proteinExistence type="predicted"/>
<evidence type="ECO:0000313" key="2">
    <source>
        <dbReference type="EMBL" id="HEC07447.1"/>
    </source>
</evidence>
<evidence type="ECO:0000259" key="1">
    <source>
        <dbReference type="Pfam" id="PF13847"/>
    </source>
</evidence>
<dbReference type="EMBL" id="DRLF01000394">
    <property type="protein sequence ID" value="HEC07447.1"/>
    <property type="molecule type" value="Genomic_DNA"/>
</dbReference>
<dbReference type="SUPFAM" id="SSF53335">
    <property type="entry name" value="S-adenosyl-L-methionine-dependent methyltransferases"/>
    <property type="match status" value="1"/>
</dbReference>
<dbReference type="InterPro" id="IPR025714">
    <property type="entry name" value="Methyltranfer_dom"/>
</dbReference>
<dbReference type="GO" id="GO:0032259">
    <property type="term" value="P:methylation"/>
    <property type="evidence" value="ECO:0007669"/>
    <property type="project" value="UniProtKB-KW"/>
</dbReference>
<feature type="domain" description="Methyltransferase" evidence="1">
    <location>
        <begin position="47"/>
        <end position="176"/>
    </location>
</feature>
<dbReference type="InterPro" id="IPR029063">
    <property type="entry name" value="SAM-dependent_MTases_sf"/>
</dbReference>
<protein>
    <submittedName>
        <fullName evidence="2">Methyltransferase domain-containing protein</fullName>
    </submittedName>
</protein>
<name>A0A831RWN3_9GAMM</name>
<dbReference type="AlphaFoldDB" id="A0A831RWN3"/>
<dbReference type="CDD" id="cd02440">
    <property type="entry name" value="AdoMet_MTases"/>
    <property type="match status" value="1"/>
</dbReference>